<keyword evidence="2" id="KW-0808">Transferase</keyword>
<dbReference type="RefSeq" id="WP_198112423.1">
    <property type="nucleotide sequence ID" value="NZ_JAEDAK010000013.1"/>
</dbReference>
<accession>A0A931NHV9</accession>
<dbReference type="Pfam" id="PF04958">
    <property type="entry name" value="AstA"/>
    <property type="match status" value="1"/>
</dbReference>
<dbReference type="GO" id="GO:0006527">
    <property type="term" value="P:L-arginine catabolic process"/>
    <property type="evidence" value="ECO:0007669"/>
    <property type="project" value="InterPro"/>
</dbReference>
<dbReference type="SUPFAM" id="SSF55729">
    <property type="entry name" value="Acyl-CoA N-acyltransferases (Nat)"/>
    <property type="match status" value="1"/>
</dbReference>
<organism evidence="4 5">
    <name type="scientific">Inhella proteolytica</name>
    <dbReference type="NCBI Taxonomy" id="2795029"/>
    <lineage>
        <taxon>Bacteria</taxon>
        <taxon>Pseudomonadati</taxon>
        <taxon>Pseudomonadota</taxon>
        <taxon>Betaproteobacteria</taxon>
        <taxon>Burkholderiales</taxon>
        <taxon>Sphaerotilaceae</taxon>
        <taxon>Inhella</taxon>
    </lineage>
</organism>
<comment type="caution">
    <text evidence="4">The sequence shown here is derived from an EMBL/GenBank/DDBJ whole genome shotgun (WGS) entry which is preliminary data.</text>
</comment>
<dbReference type="InterPro" id="IPR007041">
    <property type="entry name" value="Arg_succinylTrfase_AstA/AruG"/>
</dbReference>
<sequence>MTIERCDTRPAGAPCAQEDGGHWLCARAPGGALLAALHLQAALGHSRARYSFHLGRVVHAAPELGLHQVQTTLQLGHDATGEAELSGLYLAPELDPDAAAPVLDALLHEALAQLQGLARSAPHPAEWVLVELPGWRDAQGRSPFWDGLVRHFLPSPPPEPAQLAERFGPALSTHLGAMLPRQLIHAAFLAPAAQAALGRCASALEPWHAALQRAGFADWRHCRIEDGGPLLARRLAG</sequence>
<evidence type="ECO:0000256" key="1">
    <source>
        <dbReference type="ARBA" id="ARBA00022503"/>
    </source>
</evidence>
<dbReference type="PANTHER" id="PTHR30420:SF1">
    <property type="entry name" value="ARGININE N-SUCCINYLTRANSFERASE"/>
    <property type="match status" value="1"/>
</dbReference>
<keyword evidence="3" id="KW-0012">Acyltransferase</keyword>
<dbReference type="PANTHER" id="PTHR30420">
    <property type="entry name" value="N-SUCCINYLARGININE DIHYDROLASE"/>
    <property type="match status" value="1"/>
</dbReference>
<dbReference type="EMBL" id="JAEDAK010000013">
    <property type="protein sequence ID" value="MBH9578656.1"/>
    <property type="molecule type" value="Genomic_DNA"/>
</dbReference>
<keyword evidence="1" id="KW-0056">Arginine metabolism</keyword>
<evidence type="ECO:0000256" key="2">
    <source>
        <dbReference type="ARBA" id="ARBA00022679"/>
    </source>
</evidence>
<evidence type="ECO:0000313" key="5">
    <source>
        <dbReference type="Proteomes" id="UP000613266"/>
    </source>
</evidence>
<protein>
    <submittedName>
        <fullName evidence="4">Arginine N-succinyltransferase</fullName>
    </submittedName>
</protein>
<proteinExistence type="predicted"/>
<dbReference type="AlphaFoldDB" id="A0A931NHV9"/>
<name>A0A931NHV9_9BURK</name>
<reference evidence="4" key="1">
    <citation type="submission" date="2020-12" db="EMBL/GenBank/DDBJ databases">
        <title>The genome sequence of Inhella sp. 1Y17.</title>
        <authorList>
            <person name="Liu Y."/>
        </authorList>
    </citation>
    <scope>NUCLEOTIDE SEQUENCE</scope>
    <source>
        <strain evidence="4">1Y17</strain>
    </source>
</reference>
<evidence type="ECO:0000313" key="4">
    <source>
        <dbReference type="EMBL" id="MBH9578656.1"/>
    </source>
</evidence>
<evidence type="ECO:0000256" key="3">
    <source>
        <dbReference type="ARBA" id="ARBA00023315"/>
    </source>
</evidence>
<dbReference type="InterPro" id="IPR016181">
    <property type="entry name" value="Acyl_CoA_acyltransferase"/>
</dbReference>
<dbReference type="Proteomes" id="UP000613266">
    <property type="component" value="Unassembled WGS sequence"/>
</dbReference>
<gene>
    <name evidence="4" type="ORF">I7X39_17325</name>
</gene>
<keyword evidence="5" id="KW-1185">Reference proteome</keyword>
<dbReference type="GO" id="GO:0008791">
    <property type="term" value="F:arginine N-succinyltransferase activity"/>
    <property type="evidence" value="ECO:0007669"/>
    <property type="project" value="InterPro"/>
</dbReference>